<protein>
    <submittedName>
        <fullName evidence="2">Uncharacterized protein</fullName>
    </submittedName>
</protein>
<dbReference type="PANTHER" id="PTHR33018">
    <property type="entry name" value="OS10G0338966 PROTEIN-RELATED"/>
    <property type="match status" value="1"/>
</dbReference>
<dbReference type="AlphaFoldDB" id="A0AAD8X173"/>
<dbReference type="EMBL" id="JAUUTY010000001">
    <property type="protein sequence ID" value="KAK1692045.1"/>
    <property type="molecule type" value="Genomic_DNA"/>
</dbReference>
<proteinExistence type="predicted"/>
<feature type="compositionally biased region" description="Acidic residues" evidence="1">
    <location>
        <begin position="192"/>
        <end position="219"/>
    </location>
</feature>
<name>A0AAD8X173_LOLMU</name>
<evidence type="ECO:0000313" key="2">
    <source>
        <dbReference type="EMBL" id="KAK1692045.1"/>
    </source>
</evidence>
<organism evidence="2 3">
    <name type="scientific">Lolium multiflorum</name>
    <name type="common">Italian ryegrass</name>
    <name type="synonym">Lolium perenne subsp. multiflorum</name>
    <dbReference type="NCBI Taxonomy" id="4521"/>
    <lineage>
        <taxon>Eukaryota</taxon>
        <taxon>Viridiplantae</taxon>
        <taxon>Streptophyta</taxon>
        <taxon>Embryophyta</taxon>
        <taxon>Tracheophyta</taxon>
        <taxon>Spermatophyta</taxon>
        <taxon>Magnoliopsida</taxon>
        <taxon>Liliopsida</taxon>
        <taxon>Poales</taxon>
        <taxon>Poaceae</taxon>
        <taxon>BOP clade</taxon>
        <taxon>Pooideae</taxon>
        <taxon>Poodae</taxon>
        <taxon>Poeae</taxon>
        <taxon>Poeae Chloroplast Group 2 (Poeae type)</taxon>
        <taxon>Loliodinae</taxon>
        <taxon>Loliinae</taxon>
        <taxon>Lolium</taxon>
    </lineage>
</organism>
<evidence type="ECO:0000256" key="1">
    <source>
        <dbReference type="SAM" id="MobiDB-lite"/>
    </source>
</evidence>
<evidence type="ECO:0000313" key="3">
    <source>
        <dbReference type="Proteomes" id="UP001231189"/>
    </source>
</evidence>
<dbReference type="PANTHER" id="PTHR33018:SF34">
    <property type="entry name" value="OS02G0472350 PROTEIN"/>
    <property type="match status" value="1"/>
</dbReference>
<feature type="region of interest" description="Disordered" evidence="1">
    <location>
        <begin position="174"/>
        <end position="237"/>
    </location>
</feature>
<reference evidence="2" key="1">
    <citation type="submission" date="2023-07" db="EMBL/GenBank/DDBJ databases">
        <title>A chromosome-level genome assembly of Lolium multiflorum.</title>
        <authorList>
            <person name="Chen Y."/>
            <person name="Copetti D."/>
            <person name="Kolliker R."/>
            <person name="Studer B."/>
        </authorList>
    </citation>
    <scope>NUCLEOTIDE SEQUENCE</scope>
    <source>
        <strain evidence="2">02402/16</strain>
        <tissue evidence="2">Leaf</tissue>
    </source>
</reference>
<feature type="compositionally biased region" description="Gly residues" evidence="1">
    <location>
        <begin position="181"/>
        <end position="191"/>
    </location>
</feature>
<keyword evidence="3" id="KW-1185">Reference proteome</keyword>
<dbReference type="Proteomes" id="UP001231189">
    <property type="component" value="Unassembled WGS sequence"/>
</dbReference>
<feature type="region of interest" description="Disordered" evidence="1">
    <location>
        <begin position="1"/>
        <end position="33"/>
    </location>
</feature>
<gene>
    <name evidence="2" type="ORF">QYE76_008742</name>
</gene>
<accession>A0AAD8X173</accession>
<sequence length="542" mass="60166">MARVSHGYTRRTPASAGEARGSGGYTSYDGVDGRGTWKRWLHVARRRRWGEARGRGGDTSHDGVDRARHVEAVAVHDAAAPPPTPSAARGSSASGRRLRSPLCAAGRRVRVLGPPPAPLHVGPRRAAVCTAAYAAPPRAALSAAVCCRARETMDPFEIRRDLEQEDFFEDIIREGPEADGSGAGEDCGSGDGEAEDFGDGEADGSGDGEADGSSDDEASEDKLEKRGPSKKLGKKDHFNIEAISPKGQPVAAASVRVTFKNQCGVLVRDHLPITIREWNKTKNVSEDQVADRYKNTIFDDLMSHFSLPNLGSDSENAKQRALVKKWALKKMGELFRAYKNWLWKAYKAEKKPPVFENYLAKQEHNWEEFVRYKESEEAVNLSTKNKNNASEKKCHHHTGRGGYEVAMPKWDAQEDELKLNGITPEPLREGWDTRARNWFLGHEYDMKTCNLVESDRRLGYPGKWIEVTADIKKTKFAPDREKDLLTLVLGNPEKGGRTRGYGPSVPWALGFPNDAETYRSRARAKQRELEVRNDGWLSSNGN</sequence>
<comment type="caution">
    <text evidence="2">The sequence shown here is derived from an EMBL/GenBank/DDBJ whole genome shotgun (WGS) entry which is preliminary data.</text>
</comment>